<dbReference type="InterPro" id="IPR034164">
    <property type="entry name" value="Pepsin-like_dom"/>
</dbReference>
<feature type="domain" description="Peptidase A1" evidence="2">
    <location>
        <begin position="23"/>
        <end position="418"/>
    </location>
</feature>
<dbReference type="PRINTS" id="PR00792">
    <property type="entry name" value="PEPSIN"/>
</dbReference>
<dbReference type="PANTHER" id="PTHR47966:SF51">
    <property type="entry name" value="BETA-SITE APP-CLEAVING ENZYME, ISOFORM A-RELATED"/>
    <property type="match status" value="1"/>
</dbReference>
<dbReference type="RefSeq" id="WP_207355696.1">
    <property type="nucleotide sequence ID" value="NZ_CP071503.1"/>
</dbReference>
<protein>
    <submittedName>
        <fullName evidence="3">A1 family peptidase</fullName>
    </submittedName>
</protein>
<organism evidence="3 4">
    <name type="scientific">Shewanella avicenniae</name>
    <dbReference type="NCBI Taxonomy" id="2814294"/>
    <lineage>
        <taxon>Bacteria</taxon>
        <taxon>Pseudomonadati</taxon>
        <taxon>Pseudomonadota</taxon>
        <taxon>Gammaproteobacteria</taxon>
        <taxon>Alteromonadales</taxon>
        <taxon>Shewanellaceae</taxon>
        <taxon>Shewanella</taxon>
    </lineage>
</organism>
<dbReference type="InterPro" id="IPR033121">
    <property type="entry name" value="PEPTIDASE_A1"/>
</dbReference>
<evidence type="ECO:0000259" key="2">
    <source>
        <dbReference type="PROSITE" id="PS51767"/>
    </source>
</evidence>
<proteinExistence type="inferred from homology"/>
<accession>A0ABX7QU23</accession>
<dbReference type="Gene3D" id="2.40.70.10">
    <property type="entry name" value="Acid Proteases"/>
    <property type="match status" value="2"/>
</dbReference>
<dbReference type="InterPro" id="IPR001969">
    <property type="entry name" value="Aspartic_peptidase_AS"/>
</dbReference>
<evidence type="ECO:0000313" key="3">
    <source>
        <dbReference type="EMBL" id="QSX34495.1"/>
    </source>
</evidence>
<gene>
    <name evidence="3" type="ORF">JYB87_04390</name>
</gene>
<dbReference type="PANTHER" id="PTHR47966">
    <property type="entry name" value="BETA-SITE APP-CLEAVING ENZYME, ISOFORM A-RELATED"/>
    <property type="match status" value="1"/>
</dbReference>
<dbReference type="CDD" id="cd05471">
    <property type="entry name" value="pepsin_like"/>
    <property type="match status" value="1"/>
</dbReference>
<dbReference type="EMBL" id="CP071503">
    <property type="protein sequence ID" value="QSX34495.1"/>
    <property type="molecule type" value="Genomic_DNA"/>
</dbReference>
<dbReference type="Proteomes" id="UP000662770">
    <property type="component" value="Chromosome"/>
</dbReference>
<keyword evidence="4" id="KW-1185">Reference proteome</keyword>
<dbReference type="InterPro" id="IPR021109">
    <property type="entry name" value="Peptidase_aspartic_dom_sf"/>
</dbReference>
<dbReference type="SUPFAM" id="SSF50630">
    <property type="entry name" value="Acid proteases"/>
    <property type="match status" value="1"/>
</dbReference>
<dbReference type="InterPro" id="IPR001461">
    <property type="entry name" value="Aspartic_peptidase_A1"/>
</dbReference>
<evidence type="ECO:0000313" key="4">
    <source>
        <dbReference type="Proteomes" id="UP000662770"/>
    </source>
</evidence>
<comment type="similarity">
    <text evidence="1">Belongs to the peptidase A1 family.</text>
</comment>
<dbReference type="Pfam" id="PF00026">
    <property type="entry name" value="Asp"/>
    <property type="match status" value="2"/>
</dbReference>
<reference evidence="3 4" key="1">
    <citation type="submission" date="2021-03" db="EMBL/GenBank/DDBJ databases">
        <title>Novel species identification of genus Shewanella.</title>
        <authorList>
            <person name="Liu G."/>
            <person name="Zhang Q."/>
        </authorList>
    </citation>
    <scope>NUCLEOTIDE SEQUENCE [LARGE SCALE GENOMIC DNA]</scope>
    <source>
        <strain evidence="3 4">FJAT-51800</strain>
    </source>
</reference>
<name>A0ABX7QU23_9GAMM</name>
<sequence>MKASPDSTVIKLPLLNTLAQGGYTAAMRLGSQQQEVRLVIDSGSSTLAVHHSKYQAEHDQHLQPTSLAQEILYGVGGWMGPVIHTEIALGSAKLSQTAVALVQEEASQTFAEADGILGLAYAPLNRSYDFSGYLTSQGTAPPNTYPWPFPSQSHATDKDLAAFKKLQQHATETDLPSTFDALAQQGVCANRFSLVCQRSSIHIDPNYAHPSHDPLNQGWLLLGGGAEQTQHYQGEFHTLKVLHDRYYNVDLIGLNLVGQATIKVTPSDSLLIIAGSSNAIIDTGASLISLPADAFTQLMTQFAQAVTNATELLAPFCGDVTKVIAAQQQGIDAQQLNLADWPAIEFHFQGQNGAPLTLSCAAQHYWQLNSPAHGKAVFKLMGQLPNWTPQSIIGLPLLSAYYVIFERDDTANGTVRFAAPRGR</sequence>
<dbReference type="PROSITE" id="PS00141">
    <property type="entry name" value="ASP_PROTEASE"/>
    <property type="match status" value="1"/>
</dbReference>
<dbReference type="PROSITE" id="PS51767">
    <property type="entry name" value="PEPTIDASE_A1"/>
    <property type="match status" value="1"/>
</dbReference>
<evidence type="ECO:0000256" key="1">
    <source>
        <dbReference type="ARBA" id="ARBA00007447"/>
    </source>
</evidence>